<proteinExistence type="predicted"/>
<feature type="domain" description="AAA+ ATPase" evidence="1">
    <location>
        <begin position="208"/>
        <end position="395"/>
    </location>
</feature>
<dbReference type="RefSeq" id="WP_152761839.1">
    <property type="nucleotide sequence ID" value="NZ_WHLY01000002.1"/>
</dbReference>
<keyword evidence="3" id="KW-1185">Reference proteome</keyword>
<evidence type="ECO:0000313" key="3">
    <source>
        <dbReference type="Proteomes" id="UP000479293"/>
    </source>
</evidence>
<dbReference type="Pfam" id="PF07728">
    <property type="entry name" value="AAA_5"/>
    <property type="match status" value="1"/>
</dbReference>
<dbReference type="InterPro" id="IPR052934">
    <property type="entry name" value="Methyl-DNA_Rec/Restrict_Enz"/>
</dbReference>
<accession>A0A7C9F794</accession>
<reference evidence="2 3" key="1">
    <citation type="submission" date="2019-10" db="EMBL/GenBank/DDBJ databases">
        <title>Draft Genome Sequence of Cytophagaceae sp. SJW1-29.</title>
        <authorList>
            <person name="Choi A."/>
        </authorList>
    </citation>
    <scope>NUCLEOTIDE SEQUENCE [LARGE SCALE GENOMIC DNA]</scope>
    <source>
        <strain evidence="2 3">SJW1-29</strain>
    </source>
</reference>
<evidence type="ECO:0000313" key="2">
    <source>
        <dbReference type="EMBL" id="MPR35086.1"/>
    </source>
</evidence>
<evidence type="ECO:0000259" key="1">
    <source>
        <dbReference type="SMART" id="SM00382"/>
    </source>
</evidence>
<dbReference type="SMART" id="SM00382">
    <property type="entry name" value="AAA"/>
    <property type="match status" value="1"/>
</dbReference>
<dbReference type="AlphaFoldDB" id="A0A7C9F794"/>
<dbReference type="Proteomes" id="UP000479293">
    <property type="component" value="Unassembled WGS sequence"/>
</dbReference>
<name>A0A7C9F794_9BACT</name>
<dbReference type="PANTHER" id="PTHR37291">
    <property type="entry name" value="5-METHYLCYTOSINE-SPECIFIC RESTRICTION ENZYME B"/>
    <property type="match status" value="1"/>
</dbReference>
<comment type="caution">
    <text evidence="2">The sequence shown here is derived from an EMBL/GenBank/DDBJ whole genome shotgun (WGS) entry which is preliminary data.</text>
</comment>
<gene>
    <name evidence="2" type="ORF">GBK04_17445</name>
</gene>
<dbReference type="InterPro" id="IPR011704">
    <property type="entry name" value="ATPase_dyneun-rel_AAA"/>
</dbReference>
<dbReference type="GO" id="GO:0016887">
    <property type="term" value="F:ATP hydrolysis activity"/>
    <property type="evidence" value="ECO:0007669"/>
    <property type="project" value="InterPro"/>
</dbReference>
<organism evidence="2 3">
    <name type="scientific">Salmonirosea aquatica</name>
    <dbReference type="NCBI Taxonomy" id="2654236"/>
    <lineage>
        <taxon>Bacteria</taxon>
        <taxon>Pseudomonadati</taxon>
        <taxon>Bacteroidota</taxon>
        <taxon>Cytophagia</taxon>
        <taxon>Cytophagales</taxon>
        <taxon>Spirosomataceae</taxon>
        <taxon>Salmonirosea</taxon>
    </lineage>
</organism>
<sequence length="536" mass="61379">MNPKEQKQQLIDKIREIKHPEACLLFFRLLKDMLDITNLADSDPRLSIVVLKNAPGISVNINVYLALRLTKTRSEGLRLWFVFPKEYFQQESSPLTRAGGFETRLNGPQADYVWLPLPFADADLDRYDPEAKQQWENCLLEFVEKARRSPHIKKHNSAAYKAAVDESYRGEIIAAATSGWQQGRVEEGQPTYNALPEGTSPPVVRPDIPLNYLLYGPPGTGKTFRVQQMRALFSDAHFVAFHPSYSYEEFVEGIRPDLVGGQLHYQVKKGIFYEACLEALRKVGYSSFESYLDDTPTRRAERTAAAPAHLLIIDEINRANLPAVMGELITLLEPDKRLGAERELWLTLPYSRSRFGIPANLYVAGTLNTADRSIALLDTALRRRFQFEEVPPNPDLLAGLVLEGIDMPQMLRVMNKRIEALYDRDHALGHAYLLGVTSHETLCGMFRQRIIPLLREYFYDDWEKIRLVLGDNEAWGKSYDEQLVRRAPLRERDLFGEEILTHSDPYTYELNTALSQGHFHLLPKEAFIRIYQKPPS</sequence>
<dbReference type="InterPro" id="IPR003593">
    <property type="entry name" value="AAA+_ATPase"/>
</dbReference>
<dbReference type="EMBL" id="WHLY01000002">
    <property type="protein sequence ID" value="MPR35086.1"/>
    <property type="molecule type" value="Genomic_DNA"/>
</dbReference>
<dbReference type="GO" id="GO:0005524">
    <property type="term" value="F:ATP binding"/>
    <property type="evidence" value="ECO:0007669"/>
    <property type="project" value="InterPro"/>
</dbReference>
<dbReference type="PANTHER" id="PTHR37291:SF1">
    <property type="entry name" value="TYPE IV METHYL-DIRECTED RESTRICTION ENZYME ECOKMCRB SUBUNIT"/>
    <property type="match status" value="1"/>
</dbReference>
<dbReference type="SUPFAM" id="SSF52540">
    <property type="entry name" value="P-loop containing nucleoside triphosphate hydrolases"/>
    <property type="match status" value="1"/>
</dbReference>
<protein>
    <submittedName>
        <fullName evidence="2">AAA domain-containing protein</fullName>
    </submittedName>
</protein>
<dbReference type="InterPro" id="IPR027417">
    <property type="entry name" value="P-loop_NTPase"/>
</dbReference>
<dbReference type="Gene3D" id="3.40.50.300">
    <property type="entry name" value="P-loop containing nucleotide triphosphate hydrolases"/>
    <property type="match status" value="1"/>
</dbReference>